<dbReference type="Pfam" id="PF00743">
    <property type="entry name" value="FMO-like"/>
    <property type="match status" value="1"/>
</dbReference>
<dbReference type="AlphaFoldDB" id="A0ABD0M6S3"/>
<proteinExistence type="predicted"/>
<dbReference type="InterPro" id="IPR020946">
    <property type="entry name" value="Flavin_mOase-like"/>
</dbReference>
<organism evidence="5 6">
    <name type="scientific">Batillaria attramentaria</name>
    <dbReference type="NCBI Taxonomy" id="370345"/>
    <lineage>
        <taxon>Eukaryota</taxon>
        <taxon>Metazoa</taxon>
        <taxon>Spiralia</taxon>
        <taxon>Lophotrochozoa</taxon>
        <taxon>Mollusca</taxon>
        <taxon>Gastropoda</taxon>
        <taxon>Caenogastropoda</taxon>
        <taxon>Sorbeoconcha</taxon>
        <taxon>Cerithioidea</taxon>
        <taxon>Batillariidae</taxon>
        <taxon>Batillaria</taxon>
    </lineage>
</organism>
<evidence type="ECO:0000256" key="4">
    <source>
        <dbReference type="SAM" id="Phobius"/>
    </source>
</evidence>
<comment type="caution">
    <text evidence="5">The sequence shown here is derived from an EMBL/GenBank/DDBJ whole genome shotgun (WGS) entry which is preliminary data.</text>
</comment>
<keyword evidence="2" id="KW-0274">FAD</keyword>
<dbReference type="Proteomes" id="UP001519460">
    <property type="component" value="Unassembled WGS sequence"/>
</dbReference>
<feature type="non-terminal residue" evidence="5">
    <location>
        <position position="1"/>
    </location>
</feature>
<sequence>SLIKTDPVLAWHVITGPCTPYQYRLMGPGKWAGARDAILTTMDRVRFPLATRPLPKKSAETRQFLLWFLLVVVVLMIIRLFLV</sequence>
<evidence type="ECO:0000256" key="1">
    <source>
        <dbReference type="ARBA" id="ARBA00022630"/>
    </source>
</evidence>
<name>A0ABD0M6S3_9CAEN</name>
<feature type="transmembrane region" description="Helical" evidence="4">
    <location>
        <begin position="64"/>
        <end position="82"/>
    </location>
</feature>
<accession>A0ABD0M6S3</accession>
<evidence type="ECO:0000313" key="6">
    <source>
        <dbReference type="Proteomes" id="UP001519460"/>
    </source>
</evidence>
<evidence type="ECO:0008006" key="7">
    <source>
        <dbReference type="Google" id="ProtNLM"/>
    </source>
</evidence>
<gene>
    <name evidence="5" type="ORF">BaRGS_00001912</name>
</gene>
<keyword evidence="1" id="KW-0285">Flavoprotein</keyword>
<keyword evidence="4" id="KW-0472">Membrane</keyword>
<keyword evidence="3" id="KW-0560">Oxidoreductase</keyword>
<protein>
    <recommendedName>
        <fullName evidence="7">Flavin-containing monooxygenase</fullName>
    </recommendedName>
</protein>
<evidence type="ECO:0000313" key="5">
    <source>
        <dbReference type="EMBL" id="KAK7507061.1"/>
    </source>
</evidence>
<keyword evidence="6" id="KW-1185">Reference proteome</keyword>
<evidence type="ECO:0000256" key="3">
    <source>
        <dbReference type="ARBA" id="ARBA00023002"/>
    </source>
</evidence>
<evidence type="ECO:0000256" key="2">
    <source>
        <dbReference type="ARBA" id="ARBA00022827"/>
    </source>
</evidence>
<dbReference type="GO" id="GO:0016491">
    <property type="term" value="F:oxidoreductase activity"/>
    <property type="evidence" value="ECO:0007669"/>
    <property type="project" value="UniProtKB-KW"/>
</dbReference>
<keyword evidence="4" id="KW-0812">Transmembrane</keyword>
<keyword evidence="4" id="KW-1133">Transmembrane helix</keyword>
<reference evidence="5 6" key="1">
    <citation type="journal article" date="2023" name="Sci. Data">
        <title>Genome assembly of the Korean intertidal mud-creeper Batillaria attramentaria.</title>
        <authorList>
            <person name="Patra A.K."/>
            <person name="Ho P.T."/>
            <person name="Jun S."/>
            <person name="Lee S.J."/>
            <person name="Kim Y."/>
            <person name="Won Y.J."/>
        </authorList>
    </citation>
    <scope>NUCLEOTIDE SEQUENCE [LARGE SCALE GENOMIC DNA]</scope>
    <source>
        <strain evidence="5">Wonlab-2016</strain>
    </source>
</reference>
<dbReference type="EMBL" id="JACVVK020000005">
    <property type="protein sequence ID" value="KAK7507061.1"/>
    <property type="molecule type" value="Genomic_DNA"/>
</dbReference>